<feature type="compositionally biased region" description="Pro residues" evidence="1">
    <location>
        <begin position="315"/>
        <end position="330"/>
    </location>
</feature>
<feature type="compositionally biased region" description="Basic and acidic residues" evidence="1">
    <location>
        <begin position="164"/>
        <end position="179"/>
    </location>
</feature>
<evidence type="ECO:0000256" key="1">
    <source>
        <dbReference type="SAM" id="MobiDB-lite"/>
    </source>
</evidence>
<dbReference type="OrthoDB" id="1918685at2759"/>
<dbReference type="InterPro" id="IPR012340">
    <property type="entry name" value="NA-bd_OB-fold"/>
</dbReference>
<feature type="region of interest" description="Disordered" evidence="1">
    <location>
        <begin position="132"/>
        <end position="204"/>
    </location>
</feature>
<dbReference type="EMBL" id="KV407461">
    <property type="protein sequence ID" value="KZF21189.1"/>
    <property type="molecule type" value="Genomic_DNA"/>
</dbReference>
<feature type="compositionally biased region" description="Low complexity" evidence="1">
    <location>
        <begin position="298"/>
        <end position="310"/>
    </location>
</feature>
<keyword evidence="3" id="KW-1185">Reference proteome</keyword>
<dbReference type="AlphaFoldDB" id="A0A165FNF1"/>
<dbReference type="RefSeq" id="XP_018186744.1">
    <property type="nucleotide sequence ID" value="XM_018334398.1"/>
</dbReference>
<dbReference type="Proteomes" id="UP000076632">
    <property type="component" value="Unassembled WGS sequence"/>
</dbReference>
<protein>
    <submittedName>
        <fullName evidence="2">Uncharacterized protein</fullName>
    </submittedName>
</protein>
<dbReference type="GeneID" id="28899535"/>
<sequence>MEIFDERDDAVAEDEASSIRLKPCILELIRTEYCVPSLILLVDKISIVPVETPQGPKEAFKLWLSDGEKRIQAILRAEMHRLVVTHYVREGSFVRLEKYQLRKSRRLNGDGYVVHLAIADFYFVGQRPDGVEGEGEGEIASWELETRHERPKRKREAETSVEPAMHKFSETASEAHSEDAVPGVALKRKRTNSNSIQTEDIQHQYPVQYPVENERANDLHLSNVHSSTSSGRSSALQETTSNGKATSGGSSNITPSSYPSKPPPPSLSSSTTNFPADEKLENEKEKENAKENKENERNTSSPSIIPTTSTHLIKHPPPPPPPPSIQPPSQPRASPLAPSTCPRSSKIYTLSSLLTHVPYRQNYKLSVVAIIDWVSPHLIKRPNMDLKRDIRIVDPTTTRRVLLSVYADPEHFTPAVGTVALFRHLRNHKWEGASLNAYKSDCEGKSWFVPLVPLVPISQGSTEQVDADASVKGLDAQYIRDMRAWYAAYEVQRAIEKVVDEEGG</sequence>
<dbReference type="InParanoid" id="A0A165FNF1"/>
<evidence type="ECO:0000313" key="3">
    <source>
        <dbReference type="Proteomes" id="UP000076632"/>
    </source>
</evidence>
<feature type="compositionally biased region" description="Basic and acidic residues" evidence="1">
    <location>
        <begin position="276"/>
        <end position="297"/>
    </location>
</feature>
<dbReference type="OMA" id="KTHEWEG"/>
<dbReference type="Gene3D" id="2.40.50.140">
    <property type="entry name" value="Nucleic acid-binding proteins"/>
    <property type="match status" value="1"/>
</dbReference>
<evidence type="ECO:0000313" key="2">
    <source>
        <dbReference type="EMBL" id="KZF21189.1"/>
    </source>
</evidence>
<proteinExistence type="predicted"/>
<gene>
    <name evidence="2" type="ORF">L228DRAFT_262236</name>
</gene>
<organism evidence="2 3">
    <name type="scientific">Xylona heveae (strain CBS 132557 / TC161)</name>
    <dbReference type="NCBI Taxonomy" id="1328760"/>
    <lineage>
        <taxon>Eukaryota</taxon>
        <taxon>Fungi</taxon>
        <taxon>Dikarya</taxon>
        <taxon>Ascomycota</taxon>
        <taxon>Pezizomycotina</taxon>
        <taxon>Xylonomycetes</taxon>
        <taxon>Xylonales</taxon>
        <taxon>Xylonaceae</taxon>
        <taxon>Xylona</taxon>
    </lineage>
</organism>
<feature type="region of interest" description="Disordered" evidence="1">
    <location>
        <begin position="223"/>
        <end position="341"/>
    </location>
</feature>
<reference evidence="2 3" key="1">
    <citation type="journal article" date="2016" name="Fungal Biol.">
        <title>The genome of Xylona heveae provides a window into fungal endophytism.</title>
        <authorList>
            <person name="Gazis R."/>
            <person name="Kuo A."/>
            <person name="Riley R."/>
            <person name="LaButti K."/>
            <person name="Lipzen A."/>
            <person name="Lin J."/>
            <person name="Amirebrahimi M."/>
            <person name="Hesse C.N."/>
            <person name="Spatafora J.W."/>
            <person name="Henrissat B."/>
            <person name="Hainaut M."/>
            <person name="Grigoriev I.V."/>
            <person name="Hibbett D.S."/>
        </authorList>
    </citation>
    <scope>NUCLEOTIDE SEQUENCE [LARGE SCALE GENOMIC DNA]</scope>
    <source>
        <strain evidence="2 3">TC161</strain>
    </source>
</reference>
<feature type="compositionally biased region" description="Polar residues" evidence="1">
    <location>
        <begin position="223"/>
        <end position="254"/>
    </location>
</feature>
<name>A0A165FNF1_XYLHT</name>
<accession>A0A165FNF1</accession>